<evidence type="ECO:0000313" key="3">
    <source>
        <dbReference type="EMBL" id="NMK38193.1"/>
    </source>
</evidence>
<evidence type="ECO:0000259" key="1">
    <source>
        <dbReference type="Pfam" id="PF01248"/>
    </source>
</evidence>
<accession>A0A1M6QY91</accession>
<evidence type="ECO:0000313" key="4">
    <source>
        <dbReference type="Proteomes" id="UP000238358"/>
    </source>
</evidence>
<dbReference type="GO" id="GO:0005840">
    <property type="term" value="C:ribosome"/>
    <property type="evidence" value="ECO:0007669"/>
    <property type="project" value="UniProtKB-KW"/>
</dbReference>
<dbReference type="Pfam" id="PF01248">
    <property type="entry name" value="Ribosomal_L7Ae"/>
    <property type="match status" value="1"/>
</dbReference>
<reference evidence="2 4" key="1">
    <citation type="journal article" date="2018" name="Genome Announc.">
        <title>Complete genomes of two Megasphaera elsdenii strains, NCIMB 702410 and ATCC 25940.</title>
        <authorList>
            <person name="Hatmaker E.A."/>
            <person name="O'Dell K."/>
            <person name="Riley L.A."/>
            <person name="Klingeman D.M."/>
            <person name="Guss A.M."/>
        </authorList>
    </citation>
    <scope>NUCLEOTIDE SEQUENCE [LARGE SCALE GENOMIC DNA]</scope>
    <source>
        <strain evidence="2 4">NCIMB702410</strain>
    </source>
</reference>
<dbReference type="SUPFAM" id="SSF55315">
    <property type="entry name" value="L30e-like"/>
    <property type="match status" value="1"/>
</dbReference>
<organism evidence="3 5">
    <name type="scientific">Megasphaera elsdenii</name>
    <dbReference type="NCBI Taxonomy" id="907"/>
    <lineage>
        <taxon>Bacteria</taxon>
        <taxon>Bacillati</taxon>
        <taxon>Bacillota</taxon>
        <taxon>Negativicutes</taxon>
        <taxon>Veillonellales</taxon>
        <taxon>Veillonellaceae</taxon>
        <taxon>Megasphaera</taxon>
    </lineage>
</organism>
<proteinExistence type="predicted"/>
<dbReference type="EMBL" id="JABBJH010000002">
    <property type="protein sequence ID" value="NMK38193.1"/>
    <property type="molecule type" value="Genomic_DNA"/>
</dbReference>
<evidence type="ECO:0000313" key="2">
    <source>
        <dbReference type="EMBL" id="AVO26246.1"/>
    </source>
</evidence>
<evidence type="ECO:0000313" key="5">
    <source>
        <dbReference type="Proteomes" id="UP000536773"/>
    </source>
</evidence>
<dbReference type="InterPro" id="IPR004038">
    <property type="entry name" value="Ribosomal_eL8/eL30/eS12/Gad45"/>
</dbReference>
<dbReference type="EMBL" id="CP027569">
    <property type="protein sequence ID" value="AVO26246.1"/>
    <property type="molecule type" value="Genomic_DNA"/>
</dbReference>
<dbReference type="GeneID" id="97490783"/>
<name>A0A1M6QY91_MEGEL</name>
<dbReference type="Proteomes" id="UP000238358">
    <property type="component" value="Chromosome"/>
</dbReference>
<dbReference type="InterPro" id="IPR029064">
    <property type="entry name" value="Ribosomal_eL30-like_sf"/>
</dbReference>
<protein>
    <submittedName>
        <fullName evidence="3">50S ribosomal protein L7ae</fullName>
    </submittedName>
</protein>
<keyword evidence="3" id="KW-0687">Ribonucleoprotein</keyword>
<keyword evidence="3" id="KW-0689">Ribosomal protein</keyword>
<gene>
    <name evidence="2" type="ORF">C6Y28_00600</name>
    <name evidence="3" type="ORF">HG933_02090</name>
</gene>
<dbReference type="OrthoDB" id="9794863at2"/>
<feature type="domain" description="Ribosomal protein eL8/eL30/eS12/Gadd45" evidence="1">
    <location>
        <begin position="4"/>
        <end position="88"/>
    </location>
</feature>
<dbReference type="RefSeq" id="WP_014016353.1">
    <property type="nucleotide sequence ID" value="NZ_AP031433.1"/>
</dbReference>
<reference evidence="3 5" key="2">
    <citation type="submission" date="2020-04" db="EMBL/GenBank/DDBJ databases">
        <authorList>
            <person name="Hitch T.C.A."/>
            <person name="Wylensek D."/>
            <person name="Clavel T."/>
        </authorList>
    </citation>
    <scope>NUCLEOTIDE SEQUENCE [LARGE SCALE GENOMIC DNA]</scope>
    <source>
        <strain evidence="3 5">WCA-386-APC-2A</strain>
    </source>
</reference>
<dbReference type="AlphaFoldDB" id="A0A1M6QY91"/>
<dbReference type="Proteomes" id="UP000536773">
    <property type="component" value="Unassembled WGS sequence"/>
</dbReference>
<sequence>MSDKVLNLLGLACRAGKAVCGDGAAQKTLKRRRVPLLFLASDGGSDNVEKYRRLAERKGITVVDTYTKDELGSAVGKAQTVIILIDDKGFAGAIEKVKRDE</sequence>
<dbReference type="Gene3D" id="3.30.1330.30">
    <property type="match status" value="1"/>
</dbReference>